<dbReference type="EMBL" id="HBEF01014661">
    <property type="protein sequence ID" value="CAD8337058.1"/>
    <property type="molecule type" value="Transcribed_RNA"/>
</dbReference>
<accession>A0A7R9WVL2</accession>
<sequence length="100" mass="11599">MNAPPIMNASLSRQGMWERMRVMWRSCKGRIDEIRIQIRTASAWKTFFFEIAAFQCREALGCAMHIELGVLHGVDRWGYAELMWCADCENARDDNDDHGC</sequence>
<name>A0A7R9WVL2_9STRA</name>
<organism evidence="1">
    <name type="scientific">Craspedostauros australis</name>
    <dbReference type="NCBI Taxonomy" id="1486917"/>
    <lineage>
        <taxon>Eukaryota</taxon>
        <taxon>Sar</taxon>
        <taxon>Stramenopiles</taxon>
        <taxon>Ochrophyta</taxon>
        <taxon>Bacillariophyta</taxon>
        <taxon>Bacillariophyceae</taxon>
        <taxon>Bacillariophycidae</taxon>
        <taxon>Naviculales</taxon>
        <taxon>Naviculaceae</taxon>
        <taxon>Craspedostauros</taxon>
    </lineage>
</organism>
<evidence type="ECO:0000313" key="1">
    <source>
        <dbReference type="EMBL" id="CAD8337058.1"/>
    </source>
</evidence>
<dbReference type="AlphaFoldDB" id="A0A7R9WVL2"/>
<protein>
    <submittedName>
        <fullName evidence="1">Uncharacterized protein</fullName>
    </submittedName>
</protein>
<gene>
    <name evidence="1" type="ORF">CAUS1442_LOCUS9186</name>
</gene>
<reference evidence="1" key="1">
    <citation type="submission" date="2021-01" db="EMBL/GenBank/DDBJ databases">
        <authorList>
            <person name="Corre E."/>
            <person name="Pelletier E."/>
            <person name="Niang G."/>
            <person name="Scheremetjew M."/>
            <person name="Finn R."/>
            <person name="Kale V."/>
            <person name="Holt S."/>
            <person name="Cochrane G."/>
            <person name="Meng A."/>
            <person name="Brown T."/>
            <person name="Cohen L."/>
        </authorList>
    </citation>
    <scope>NUCLEOTIDE SEQUENCE</scope>
    <source>
        <strain evidence="1">CCMP3328</strain>
    </source>
</reference>
<proteinExistence type="predicted"/>